<comment type="caution">
    <text evidence="3">The sequence shown here is derived from an EMBL/GenBank/DDBJ whole genome shotgun (WGS) entry which is preliminary data.</text>
</comment>
<dbReference type="AlphaFoldDB" id="A0A2A9DV79"/>
<dbReference type="SUPFAM" id="SSF51905">
    <property type="entry name" value="FAD/NAD(P)-binding domain"/>
    <property type="match status" value="1"/>
</dbReference>
<dbReference type="Gene3D" id="3.30.9.10">
    <property type="entry name" value="D-Amino Acid Oxidase, subunit A, domain 2"/>
    <property type="match status" value="1"/>
</dbReference>
<dbReference type="Gene3D" id="3.50.50.60">
    <property type="entry name" value="FAD/NAD(P)-binding domain"/>
    <property type="match status" value="1"/>
</dbReference>
<dbReference type="Proteomes" id="UP000221369">
    <property type="component" value="Unassembled WGS sequence"/>
</dbReference>
<evidence type="ECO:0000256" key="1">
    <source>
        <dbReference type="ARBA" id="ARBA00023002"/>
    </source>
</evidence>
<dbReference type="EMBL" id="PDJE01000001">
    <property type="protein sequence ID" value="PFG29892.1"/>
    <property type="molecule type" value="Genomic_DNA"/>
</dbReference>
<accession>A0A2A9DV79</accession>
<name>A0A2A9DV79_9MICO</name>
<dbReference type="InterPro" id="IPR006076">
    <property type="entry name" value="FAD-dep_OxRdtase"/>
</dbReference>
<dbReference type="Pfam" id="PF01266">
    <property type="entry name" value="DAO"/>
    <property type="match status" value="1"/>
</dbReference>
<feature type="domain" description="FAD dependent oxidoreductase" evidence="2">
    <location>
        <begin position="8"/>
        <end position="360"/>
    </location>
</feature>
<keyword evidence="4" id="KW-1185">Reference proteome</keyword>
<keyword evidence="1" id="KW-0560">Oxidoreductase</keyword>
<dbReference type="GO" id="GO:0016491">
    <property type="term" value="F:oxidoreductase activity"/>
    <property type="evidence" value="ECO:0007669"/>
    <property type="project" value="UniProtKB-KW"/>
</dbReference>
<protein>
    <submittedName>
        <fullName evidence="3">Glycine/D-amino acid oxidase-like deaminating enzyme</fullName>
    </submittedName>
</protein>
<dbReference type="PANTHER" id="PTHR13847:SF289">
    <property type="entry name" value="GLYCINE OXIDASE"/>
    <property type="match status" value="1"/>
</dbReference>
<sequence>MNFIVNQRIIVVGAGVIGCSLADELTRRGASVTVIDAAAPGSGTSSATFAWVNANSKTPSDYYELNYLGLRAHERVARTLPQNGAHWFHQTGTVQVAHSDERMHAIESQVSRLRSDGYDARSLSSSDVADLEPNLTAAKVRGGALYAEEGWIDVQTMCVSLLDRAVERGAEFFPYQTVTRVRERHVTTTSPDGATHEYDADVVILAAGNGTRRILTNEGIEFPTIDPVGDTGSGGSGHPKVGIISTTGMVNSGIRHLIRSEGIALRPARNGGITFADNPTGGKWEMGDPGIWTVPALLLDRARELYPALNQATTESVLLGTRVLPDDGLTIADWVDENHSVYAVATHSGVTLSAHLADAVSREVIEGDRHASLASFGLSRFIAA</sequence>
<dbReference type="GO" id="GO:0005737">
    <property type="term" value="C:cytoplasm"/>
    <property type="evidence" value="ECO:0007669"/>
    <property type="project" value="TreeGrafter"/>
</dbReference>
<proteinExistence type="predicted"/>
<dbReference type="PANTHER" id="PTHR13847">
    <property type="entry name" value="SARCOSINE DEHYDROGENASE-RELATED"/>
    <property type="match status" value="1"/>
</dbReference>
<reference evidence="3 4" key="1">
    <citation type="submission" date="2017-10" db="EMBL/GenBank/DDBJ databases">
        <title>Sequencing the genomes of 1000 actinobacteria strains.</title>
        <authorList>
            <person name="Klenk H.-P."/>
        </authorList>
    </citation>
    <scope>NUCLEOTIDE SEQUENCE [LARGE SCALE GENOMIC DNA]</scope>
    <source>
        <strain evidence="3 4">DSM 21798</strain>
    </source>
</reference>
<dbReference type="InterPro" id="IPR036188">
    <property type="entry name" value="FAD/NAD-bd_sf"/>
</dbReference>
<organism evidence="3 4">
    <name type="scientific">Paramicrobacterium agarici</name>
    <dbReference type="NCBI Taxonomy" id="630514"/>
    <lineage>
        <taxon>Bacteria</taxon>
        <taxon>Bacillati</taxon>
        <taxon>Actinomycetota</taxon>
        <taxon>Actinomycetes</taxon>
        <taxon>Micrococcales</taxon>
        <taxon>Microbacteriaceae</taxon>
        <taxon>Paramicrobacterium</taxon>
    </lineage>
</organism>
<evidence type="ECO:0000259" key="2">
    <source>
        <dbReference type="Pfam" id="PF01266"/>
    </source>
</evidence>
<evidence type="ECO:0000313" key="4">
    <source>
        <dbReference type="Proteomes" id="UP000221369"/>
    </source>
</evidence>
<gene>
    <name evidence="3" type="ORF">ATJ78_0811</name>
</gene>
<evidence type="ECO:0000313" key="3">
    <source>
        <dbReference type="EMBL" id="PFG29892.1"/>
    </source>
</evidence>